<dbReference type="AlphaFoldDB" id="A0AAD8V136"/>
<feature type="chain" id="PRO_5041992432" evidence="1">
    <location>
        <begin position="16"/>
        <end position="159"/>
    </location>
</feature>
<evidence type="ECO:0000256" key="1">
    <source>
        <dbReference type="SAM" id="SignalP"/>
    </source>
</evidence>
<dbReference type="GeneID" id="85445824"/>
<dbReference type="EMBL" id="JAHLJV010000083">
    <property type="protein sequence ID" value="KAK1573960.1"/>
    <property type="molecule type" value="Genomic_DNA"/>
</dbReference>
<feature type="signal peptide" evidence="1">
    <location>
        <begin position="1"/>
        <end position="15"/>
    </location>
</feature>
<name>A0AAD8V136_9PEZI</name>
<dbReference type="RefSeq" id="XP_060409524.1">
    <property type="nucleotide sequence ID" value="XM_060561584.1"/>
</dbReference>
<organism evidence="2 3">
    <name type="scientific">Colletotrichum navitas</name>
    <dbReference type="NCBI Taxonomy" id="681940"/>
    <lineage>
        <taxon>Eukaryota</taxon>
        <taxon>Fungi</taxon>
        <taxon>Dikarya</taxon>
        <taxon>Ascomycota</taxon>
        <taxon>Pezizomycotina</taxon>
        <taxon>Sordariomycetes</taxon>
        <taxon>Hypocreomycetidae</taxon>
        <taxon>Glomerellales</taxon>
        <taxon>Glomerellaceae</taxon>
        <taxon>Colletotrichum</taxon>
        <taxon>Colletotrichum graminicola species complex</taxon>
    </lineage>
</organism>
<evidence type="ECO:0000313" key="3">
    <source>
        <dbReference type="Proteomes" id="UP001230504"/>
    </source>
</evidence>
<evidence type="ECO:0000313" key="2">
    <source>
        <dbReference type="EMBL" id="KAK1573960.1"/>
    </source>
</evidence>
<proteinExistence type="predicted"/>
<gene>
    <name evidence="2" type="ORF">LY79DRAFT_593648</name>
</gene>
<sequence length="159" mass="16990">MKFAAILSSAAVAAAAAIDKSSTVEFRVGKFAAGCIGHSTQCVVGFTVYQPGETIGVQCTTRVSAIPGAGGPNVIPDIRGAGCSNSSRTFDFVRDDGAATLTVSQQVSRLSFRNGSHVLPSTDFFITNEPNAWVENYTGPDSFDLKYWNQRELKTFKLQ</sequence>
<dbReference type="Proteomes" id="UP001230504">
    <property type="component" value="Unassembled WGS sequence"/>
</dbReference>
<accession>A0AAD8V136</accession>
<comment type="caution">
    <text evidence="2">The sequence shown here is derived from an EMBL/GenBank/DDBJ whole genome shotgun (WGS) entry which is preliminary data.</text>
</comment>
<keyword evidence="3" id="KW-1185">Reference proteome</keyword>
<keyword evidence="1" id="KW-0732">Signal</keyword>
<reference evidence="2" key="1">
    <citation type="submission" date="2021-06" db="EMBL/GenBank/DDBJ databases">
        <title>Comparative genomics, transcriptomics and evolutionary studies reveal genomic signatures of adaptation to plant cell wall in hemibiotrophic fungi.</title>
        <authorList>
            <consortium name="DOE Joint Genome Institute"/>
            <person name="Baroncelli R."/>
            <person name="Diaz J.F."/>
            <person name="Benocci T."/>
            <person name="Peng M."/>
            <person name="Battaglia E."/>
            <person name="Haridas S."/>
            <person name="Andreopoulos W."/>
            <person name="Labutti K."/>
            <person name="Pangilinan J."/>
            <person name="Floch G.L."/>
            <person name="Makela M.R."/>
            <person name="Henrissat B."/>
            <person name="Grigoriev I.V."/>
            <person name="Crouch J.A."/>
            <person name="De Vries R.P."/>
            <person name="Sukno S.A."/>
            <person name="Thon M.R."/>
        </authorList>
    </citation>
    <scope>NUCLEOTIDE SEQUENCE</scope>
    <source>
        <strain evidence="2">CBS 125086</strain>
    </source>
</reference>
<protein>
    <submittedName>
        <fullName evidence="2">Hypersensitive response-inducing protein</fullName>
    </submittedName>
</protein>